<feature type="domain" description="Sigma 54 modulation/S30EA ribosomal protein C-terminal" evidence="6">
    <location>
        <begin position="138"/>
        <end position="190"/>
    </location>
</feature>
<dbReference type="Pfam" id="PF02482">
    <property type="entry name" value="Ribosomal_S30AE"/>
    <property type="match status" value="1"/>
</dbReference>
<name>A0ABT3QBP8_9PROT</name>
<evidence type="ECO:0000256" key="5">
    <source>
        <dbReference type="SAM" id="MobiDB-lite"/>
    </source>
</evidence>
<dbReference type="Proteomes" id="UP001301152">
    <property type="component" value="Unassembled WGS sequence"/>
</dbReference>
<dbReference type="PANTHER" id="PTHR33231">
    <property type="entry name" value="30S RIBOSOMAL PROTEIN"/>
    <property type="match status" value="1"/>
</dbReference>
<dbReference type="CDD" id="cd00552">
    <property type="entry name" value="RaiA"/>
    <property type="match status" value="1"/>
</dbReference>
<organism evidence="7 8">
    <name type="scientific">Acetobacter thailandicus</name>
    <dbReference type="NCBI Taxonomy" id="1502842"/>
    <lineage>
        <taxon>Bacteria</taxon>
        <taxon>Pseudomonadati</taxon>
        <taxon>Pseudomonadota</taxon>
        <taxon>Alphaproteobacteria</taxon>
        <taxon>Acetobacterales</taxon>
        <taxon>Acetobacteraceae</taxon>
        <taxon>Acetobacter</taxon>
    </lineage>
</organism>
<comment type="subcellular location">
    <subcellularLocation>
        <location evidence="4">Cytoplasm</location>
    </subcellularLocation>
</comment>
<keyword evidence="1 4" id="KW-0810">Translation regulation</keyword>
<dbReference type="HAMAP" id="MF_00839">
    <property type="entry name" value="HPF"/>
    <property type="match status" value="1"/>
</dbReference>
<dbReference type="Gene3D" id="3.30.160.100">
    <property type="entry name" value="Ribosome hibernation promotion factor-like"/>
    <property type="match status" value="1"/>
</dbReference>
<evidence type="ECO:0000256" key="3">
    <source>
        <dbReference type="ARBA" id="ARBA00041148"/>
    </source>
</evidence>
<proteinExistence type="inferred from homology"/>
<dbReference type="RefSeq" id="WP_086553356.1">
    <property type="nucleotide sequence ID" value="NZ_JAERKX010000001.1"/>
</dbReference>
<dbReference type="EMBL" id="JAPIUZ010000001">
    <property type="protein sequence ID" value="MCX2562701.1"/>
    <property type="molecule type" value="Genomic_DNA"/>
</dbReference>
<dbReference type="Gene3D" id="3.30.505.50">
    <property type="entry name" value="Sigma 54 modulation/S30EA ribosomal protein, C-terminal domain"/>
    <property type="match status" value="1"/>
</dbReference>
<dbReference type="InterPro" id="IPR038416">
    <property type="entry name" value="Ribosom_S30AE_C_sf"/>
</dbReference>
<gene>
    <name evidence="7" type="primary">raiA</name>
    <name evidence="4" type="synonym">hpf</name>
    <name evidence="7" type="ORF">OQ497_01790</name>
</gene>
<evidence type="ECO:0000256" key="1">
    <source>
        <dbReference type="ARBA" id="ARBA00022845"/>
    </source>
</evidence>
<protein>
    <recommendedName>
        <fullName evidence="3 4">Ribosome hibernation promoting factor</fullName>
        <shortName evidence="4">HPF</shortName>
    </recommendedName>
</protein>
<keyword evidence="4" id="KW-0963">Cytoplasm</keyword>
<dbReference type="InterPro" id="IPR034694">
    <property type="entry name" value="HPF_long/plastid"/>
</dbReference>
<comment type="function">
    <text evidence="4">Required for dimerization of active 70S ribosomes into 100S ribosomes in stationary phase; 100S ribosomes are translationally inactive and sometimes present during exponential growth.</text>
</comment>
<dbReference type="InterPro" id="IPR036567">
    <property type="entry name" value="RHF-like"/>
</dbReference>
<feature type="region of interest" description="Disordered" evidence="5">
    <location>
        <begin position="91"/>
        <end position="110"/>
    </location>
</feature>
<dbReference type="InterPro" id="IPR032528">
    <property type="entry name" value="Ribosom_S30AE_C"/>
</dbReference>
<comment type="caution">
    <text evidence="7">The sequence shown here is derived from an EMBL/GenBank/DDBJ whole genome shotgun (WGS) entry which is preliminary data.</text>
</comment>
<keyword evidence="8" id="KW-1185">Reference proteome</keyword>
<evidence type="ECO:0000256" key="4">
    <source>
        <dbReference type="HAMAP-Rule" id="MF_00839"/>
    </source>
</evidence>
<evidence type="ECO:0000256" key="2">
    <source>
        <dbReference type="ARBA" id="ARBA00038695"/>
    </source>
</evidence>
<dbReference type="NCBIfam" id="TIGR00741">
    <property type="entry name" value="yfiA"/>
    <property type="match status" value="1"/>
</dbReference>
<comment type="subunit">
    <text evidence="2">Associates exclusively with 100S ribosomes, which are dimers of 70S ribosomes.</text>
</comment>
<dbReference type="InterPro" id="IPR003489">
    <property type="entry name" value="RHF/RaiA"/>
</dbReference>
<comment type="similarity">
    <text evidence="4">Belongs to the HPF/YfiA ribosome-associated protein family. Long HPF subfamily.</text>
</comment>
<dbReference type="SUPFAM" id="SSF69754">
    <property type="entry name" value="Ribosome binding protein Y (YfiA homologue)"/>
    <property type="match status" value="1"/>
</dbReference>
<sequence length="197" mass="21858">MNIHVSGKQVTLSDALKHRVNTHLNTLTGRYFDKAFDAKVTFSKIRSFFTCDINVHAGRGGIILRGEGEGADANVAFDDAAEHIAKRLRRHHQRITSHTRADKTEQPPETGRSYILDAETSFNESKDITPPPEEASFPVIIAEQATDIPFLSVSEAVMRLDLAGSTLLLFRNSKNQEINVIFRRSDGNIGWIDTGPA</sequence>
<dbReference type="PANTHER" id="PTHR33231:SF1">
    <property type="entry name" value="30S RIBOSOMAL PROTEIN"/>
    <property type="match status" value="1"/>
</dbReference>
<dbReference type="InterPro" id="IPR050574">
    <property type="entry name" value="HPF/YfiA_ribosome-assoc"/>
</dbReference>
<dbReference type="Pfam" id="PF16321">
    <property type="entry name" value="Ribosom_S30AE_C"/>
    <property type="match status" value="1"/>
</dbReference>
<evidence type="ECO:0000313" key="7">
    <source>
        <dbReference type="EMBL" id="MCX2562701.1"/>
    </source>
</evidence>
<evidence type="ECO:0000259" key="6">
    <source>
        <dbReference type="Pfam" id="PF16321"/>
    </source>
</evidence>
<evidence type="ECO:0000313" key="8">
    <source>
        <dbReference type="Proteomes" id="UP001301152"/>
    </source>
</evidence>
<comment type="subunit">
    <text evidence="4">Interacts with 100S ribosomes.</text>
</comment>
<reference evidence="7 8" key="1">
    <citation type="submission" date="2022-11" db="EMBL/GenBank/DDBJ databases">
        <title>Genome sequencing of Acetobacter type strain.</title>
        <authorList>
            <person name="Heo J."/>
            <person name="Lee D."/>
            <person name="Han B.-H."/>
            <person name="Hong S.-B."/>
            <person name="Kwon S.-W."/>
        </authorList>
    </citation>
    <scope>NUCLEOTIDE SEQUENCE [LARGE SCALE GENOMIC DNA]</scope>
    <source>
        <strain evidence="7 8">KACC 21253</strain>
    </source>
</reference>
<accession>A0ABT3QBP8</accession>